<dbReference type="EMBL" id="BSXG01000009">
    <property type="protein sequence ID" value="GME23849.1"/>
    <property type="molecule type" value="Genomic_DNA"/>
</dbReference>
<name>A0ACB5RTP1_9PEZI</name>
<gene>
    <name evidence="1" type="primary">g8584</name>
    <name evidence="1" type="ORF">NpPPO83_00008584</name>
</gene>
<comment type="caution">
    <text evidence="1">The sequence shown here is derived from an EMBL/GenBank/DDBJ whole genome shotgun (WGS) entry which is preliminary data.</text>
</comment>
<proteinExistence type="predicted"/>
<sequence>MLFKDAVSFAQGHWVALSVLLALSCVSYSYIRAYFFLRGFNGPFLAKLSNFWQLWDTLVDLERPPLQHVHAEYGKAVRIGPDVLSFSSADAARDIYYGVGRDWPKSEAYRVMGTFTRGAADEILFSSTNKPWHDNIRRCVNAAYSMGSIRQYEAIVNSKVDVLVEQLQKRFADQGNKAFDATEWFCFFSTNVITAVTWGRSWQCLETGSDTGGIMKQFDADLRYAQKARNNAASDICPMPVLDKFLHKNPVLGYLDRLGLMNKTPPTIAIVASEFQKAREEAADFEKPKVGTVDDPTLLVDQIIRARRTNPDIMTELDVLKLGVNTVFAGADTTTPKPNRPCHTGITITALFYYLLRTPHAHAALLHELRTHFPNTPPIHIPYARASSLPYLAACIKETFRLHPVLRITPSRIVTTPGGATIAGQHVPHGTVVGVNPWVAHYDPAVFGPDTRSFVPERWLASPTAAPGFGELEGSGAKGGAGAGRGMNSALLHFGAGNFNCIGKNLALVEMYKCVPRVLLAFPQMGVVGAGEWRLDPQALMKPVGLEFRLGK</sequence>
<accession>A0ACB5RTP1</accession>
<organism evidence="1 2">
    <name type="scientific">Neofusicoccum parvum</name>
    <dbReference type="NCBI Taxonomy" id="310453"/>
    <lineage>
        <taxon>Eukaryota</taxon>
        <taxon>Fungi</taxon>
        <taxon>Dikarya</taxon>
        <taxon>Ascomycota</taxon>
        <taxon>Pezizomycotina</taxon>
        <taxon>Dothideomycetes</taxon>
        <taxon>Dothideomycetes incertae sedis</taxon>
        <taxon>Botryosphaeriales</taxon>
        <taxon>Botryosphaeriaceae</taxon>
        <taxon>Neofusicoccum</taxon>
    </lineage>
</organism>
<reference evidence="1" key="1">
    <citation type="submission" date="2024-09" db="EMBL/GenBank/DDBJ databases">
        <title>Draft Genome Sequences of Neofusicoccum parvum.</title>
        <authorList>
            <person name="Ashida A."/>
            <person name="Camagna M."/>
            <person name="Tanaka A."/>
            <person name="Takemoto D."/>
        </authorList>
    </citation>
    <scope>NUCLEOTIDE SEQUENCE</scope>
    <source>
        <strain evidence="1">PPO83</strain>
    </source>
</reference>
<protein>
    <submittedName>
        <fullName evidence="1">Cytochrome P450</fullName>
    </submittedName>
</protein>
<evidence type="ECO:0000313" key="2">
    <source>
        <dbReference type="Proteomes" id="UP001165186"/>
    </source>
</evidence>
<evidence type="ECO:0000313" key="1">
    <source>
        <dbReference type="EMBL" id="GME23849.1"/>
    </source>
</evidence>
<keyword evidence="2" id="KW-1185">Reference proteome</keyword>
<dbReference type="Proteomes" id="UP001165186">
    <property type="component" value="Unassembled WGS sequence"/>
</dbReference>